<dbReference type="Proteomes" id="UP000225706">
    <property type="component" value="Unassembled WGS sequence"/>
</dbReference>
<evidence type="ECO:0000313" key="4">
    <source>
        <dbReference type="Proteomes" id="UP000225706"/>
    </source>
</evidence>
<accession>A0A2B4RRF5</accession>
<dbReference type="GO" id="GO:0003676">
    <property type="term" value="F:nucleic acid binding"/>
    <property type="evidence" value="ECO:0007669"/>
    <property type="project" value="InterPro"/>
</dbReference>
<dbReference type="Gene3D" id="3.30.160.60">
    <property type="entry name" value="Classic Zinc Finger"/>
    <property type="match status" value="1"/>
</dbReference>
<dbReference type="SUPFAM" id="SSF57667">
    <property type="entry name" value="beta-beta-alpha zinc fingers"/>
    <property type="match status" value="1"/>
</dbReference>
<dbReference type="AlphaFoldDB" id="A0A2B4RRF5"/>
<dbReference type="SMART" id="SM00355">
    <property type="entry name" value="ZnF_C2H2"/>
    <property type="match status" value="2"/>
</dbReference>
<feature type="domain" description="C2H2-type" evidence="1">
    <location>
        <begin position="37"/>
        <end position="62"/>
    </location>
</feature>
<name>A0A2B4RRF5_STYPI</name>
<dbReference type="OrthoDB" id="1925236at2759"/>
<evidence type="ECO:0000313" key="3">
    <source>
        <dbReference type="EMBL" id="PFX18908.1"/>
    </source>
</evidence>
<sequence>MADEEVNNSDCDNLTKVNKKISKRSLKRLQLTAAKKLRCDLCPNKRFTSLKMYDDHMASKKHGKIKLRKDSEGAWVCQACDLVLSSQSEWVKHLCGRRHNFKLKEWSLKLFPTLYPVTQQEIDLLDDSCYEETEENEKEDNGW</sequence>
<keyword evidence="4" id="KW-1185">Reference proteome</keyword>
<organism evidence="3 4">
    <name type="scientific">Stylophora pistillata</name>
    <name type="common">Smooth cauliflower coral</name>
    <dbReference type="NCBI Taxonomy" id="50429"/>
    <lineage>
        <taxon>Eukaryota</taxon>
        <taxon>Metazoa</taxon>
        <taxon>Cnidaria</taxon>
        <taxon>Anthozoa</taxon>
        <taxon>Hexacorallia</taxon>
        <taxon>Scleractinia</taxon>
        <taxon>Astrocoeniina</taxon>
        <taxon>Pocilloporidae</taxon>
        <taxon>Stylophora</taxon>
    </lineage>
</organism>
<dbReference type="SMART" id="SM00451">
    <property type="entry name" value="ZnF_U1"/>
    <property type="match status" value="2"/>
</dbReference>
<dbReference type="GO" id="GO:0008270">
    <property type="term" value="F:zinc ion binding"/>
    <property type="evidence" value="ECO:0007669"/>
    <property type="project" value="InterPro"/>
</dbReference>
<protein>
    <recommendedName>
        <fullName evidence="5">Zinc finger protein 346</fullName>
    </recommendedName>
</protein>
<reference evidence="4" key="1">
    <citation type="journal article" date="2017" name="bioRxiv">
        <title>Comparative analysis of the genomes of Stylophora pistillata and Acropora digitifera provides evidence for extensive differences between species of corals.</title>
        <authorList>
            <person name="Voolstra C.R."/>
            <person name="Li Y."/>
            <person name="Liew Y.J."/>
            <person name="Baumgarten S."/>
            <person name="Zoccola D."/>
            <person name="Flot J.-F."/>
            <person name="Tambutte S."/>
            <person name="Allemand D."/>
            <person name="Aranda M."/>
        </authorList>
    </citation>
    <scope>NUCLEOTIDE SEQUENCE [LARGE SCALE GENOMIC DNA]</scope>
</reference>
<dbReference type="EMBL" id="LSMT01000386">
    <property type="protein sequence ID" value="PFX18908.1"/>
    <property type="molecule type" value="Genomic_DNA"/>
</dbReference>
<comment type="caution">
    <text evidence="3">The sequence shown here is derived from an EMBL/GenBank/DDBJ whole genome shotgun (WGS) entry which is preliminary data.</text>
</comment>
<dbReference type="InterPro" id="IPR003604">
    <property type="entry name" value="Matrin/U1-like-C_Znf_C2H2"/>
</dbReference>
<proteinExistence type="predicted"/>
<feature type="domain" description="C2H2-type" evidence="1">
    <location>
        <begin position="75"/>
        <end position="99"/>
    </location>
</feature>
<dbReference type="InterPro" id="IPR036236">
    <property type="entry name" value="Znf_C2H2_sf"/>
</dbReference>
<feature type="domain" description="U1-type" evidence="2">
    <location>
        <begin position="72"/>
        <end position="106"/>
    </location>
</feature>
<dbReference type="Pfam" id="PF12874">
    <property type="entry name" value="zf-met"/>
    <property type="match status" value="2"/>
</dbReference>
<evidence type="ECO:0000259" key="1">
    <source>
        <dbReference type="SMART" id="SM00355"/>
    </source>
</evidence>
<gene>
    <name evidence="3" type="ORF">AWC38_SpisGene16705</name>
</gene>
<feature type="domain" description="U1-type" evidence="2">
    <location>
        <begin position="34"/>
        <end position="69"/>
    </location>
</feature>
<dbReference type="InterPro" id="IPR013087">
    <property type="entry name" value="Znf_C2H2_type"/>
</dbReference>
<evidence type="ECO:0000259" key="2">
    <source>
        <dbReference type="SMART" id="SM00451"/>
    </source>
</evidence>
<evidence type="ECO:0008006" key="5">
    <source>
        <dbReference type="Google" id="ProtNLM"/>
    </source>
</evidence>